<protein>
    <submittedName>
        <fullName evidence="1">Uncharacterized protein</fullName>
    </submittedName>
</protein>
<dbReference type="AlphaFoldDB" id="A0A6J8DJ41"/>
<evidence type="ECO:0000313" key="2">
    <source>
        <dbReference type="Proteomes" id="UP000507470"/>
    </source>
</evidence>
<gene>
    <name evidence="1" type="ORF">MCOR_41481</name>
</gene>
<name>A0A6J8DJ41_MYTCO</name>
<organism evidence="1 2">
    <name type="scientific">Mytilus coruscus</name>
    <name type="common">Sea mussel</name>
    <dbReference type="NCBI Taxonomy" id="42192"/>
    <lineage>
        <taxon>Eukaryota</taxon>
        <taxon>Metazoa</taxon>
        <taxon>Spiralia</taxon>
        <taxon>Lophotrochozoa</taxon>
        <taxon>Mollusca</taxon>
        <taxon>Bivalvia</taxon>
        <taxon>Autobranchia</taxon>
        <taxon>Pteriomorphia</taxon>
        <taxon>Mytilida</taxon>
        <taxon>Mytiloidea</taxon>
        <taxon>Mytilidae</taxon>
        <taxon>Mytilinae</taxon>
        <taxon>Mytilus</taxon>
    </lineage>
</organism>
<keyword evidence="2" id="KW-1185">Reference proteome</keyword>
<dbReference type="EMBL" id="CACVKT020007498">
    <property type="protein sequence ID" value="CAC5408065.1"/>
    <property type="molecule type" value="Genomic_DNA"/>
</dbReference>
<proteinExistence type="predicted"/>
<dbReference type="Proteomes" id="UP000507470">
    <property type="component" value="Unassembled WGS sequence"/>
</dbReference>
<sequence>MLTQFYAKHDMSIPDHGPIVWIVNVKKDIACDKSKIGQAPNTDRPWYNLKRFPLNFLDNNTHIQDTIDKIEHELVTNKDINSAYTEFVTLIEKEMKDTVPVLKTPTGPSSNKSSDVDAVLDKWKTDYEKLFNSGDNGNFDNNHLGWVKGNNRVFPTRNCDTLNCPVTRQDVIDAVNRTKLNKAVGFDYIPAESLRNSVCIDLLFKLISFCFQNGDALLKVEDFKLWNRLKCDNTNNICKKVHTWAIRRKSSWDYRVLQLARKYSLIQNVEEVIVKPGEVRMKSSQHINIGFLPLTYIPLLCCKQLLCLDVPLELLINLNENLVGLILPTIRMPKRKRGSKLTKGVKRKRKPLPWPAVDPIMEEISVAVSNHTDDAKDEPCLNQDTSILKFVHFEEITIASAKDKGELLLVELEDHTYASKEQPSESENTCRPEFDCQEDFFLAPAEGTEQQITQEIEIFAVNETQTERAELCLSPFQTLCGLLEVSISDPELYR</sequence>
<accession>A0A6J8DJ41</accession>
<evidence type="ECO:0000313" key="1">
    <source>
        <dbReference type="EMBL" id="CAC5408065.1"/>
    </source>
</evidence>
<reference evidence="1 2" key="1">
    <citation type="submission" date="2020-06" db="EMBL/GenBank/DDBJ databases">
        <authorList>
            <person name="Li R."/>
            <person name="Bekaert M."/>
        </authorList>
    </citation>
    <scope>NUCLEOTIDE SEQUENCE [LARGE SCALE GENOMIC DNA]</scope>
    <source>
        <strain evidence="2">wild</strain>
    </source>
</reference>